<reference evidence="1" key="1">
    <citation type="submission" date="2014-05" db="EMBL/GenBank/DDBJ databases">
        <authorList>
            <person name="Chronopoulou M."/>
        </authorList>
    </citation>
    <scope>NUCLEOTIDE SEQUENCE</scope>
    <source>
        <tissue evidence="1">Whole organism</tissue>
    </source>
</reference>
<dbReference type="OrthoDB" id="10657077at2759"/>
<proteinExistence type="predicted"/>
<organism evidence="1">
    <name type="scientific">Lepeophtheirus salmonis</name>
    <name type="common">Salmon louse</name>
    <name type="synonym">Caligus salmonis</name>
    <dbReference type="NCBI Taxonomy" id="72036"/>
    <lineage>
        <taxon>Eukaryota</taxon>
        <taxon>Metazoa</taxon>
        <taxon>Ecdysozoa</taxon>
        <taxon>Arthropoda</taxon>
        <taxon>Crustacea</taxon>
        <taxon>Multicrustacea</taxon>
        <taxon>Hexanauplia</taxon>
        <taxon>Copepoda</taxon>
        <taxon>Siphonostomatoida</taxon>
        <taxon>Caligidae</taxon>
        <taxon>Lepeophtheirus</taxon>
    </lineage>
</organism>
<name>A0A0K2UHN7_LEPSM</name>
<dbReference type="EMBL" id="HACA01020229">
    <property type="protein sequence ID" value="CDW37590.1"/>
    <property type="molecule type" value="Transcribed_RNA"/>
</dbReference>
<evidence type="ECO:0000313" key="1">
    <source>
        <dbReference type="EMBL" id="CDW37590.1"/>
    </source>
</evidence>
<feature type="non-terminal residue" evidence="1">
    <location>
        <position position="112"/>
    </location>
</feature>
<feature type="non-terminal residue" evidence="1">
    <location>
        <position position="1"/>
    </location>
</feature>
<sequence>KYYPTTYSSTNLRWKESDFAYAERRGEREVVDSHTRKHIPCATMTEQEEEEEKRKRSSCRSFEGFITRKTLLQLVLILVVTHRLIPLVSSSCIRDSHCPHQQICIHSEQQRH</sequence>
<accession>A0A0K2UHN7</accession>
<dbReference type="AlphaFoldDB" id="A0A0K2UHN7"/>
<protein>
    <submittedName>
        <fullName evidence="1">Uncharacterized protein</fullName>
    </submittedName>
</protein>